<evidence type="ECO:0000256" key="5">
    <source>
        <dbReference type="ARBA" id="ARBA00022989"/>
    </source>
</evidence>
<dbReference type="GO" id="GO:0016020">
    <property type="term" value="C:membrane"/>
    <property type="evidence" value="ECO:0007669"/>
    <property type="project" value="UniProtKB-SubCell"/>
</dbReference>
<dbReference type="GO" id="GO:0006865">
    <property type="term" value="P:amino acid transport"/>
    <property type="evidence" value="ECO:0007669"/>
    <property type="project" value="UniProtKB-KW"/>
</dbReference>
<proteinExistence type="predicted"/>
<evidence type="ECO:0000313" key="9">
    <source>
        <dbReference type="EMBL" id="OVA00380.1"/>
    </source>
</evidence>
<gene>
    <name evidence="9" type="ORF">BVC80_1183g84</name>
</gene>
<dbReference type="PANTHER" id="PTHR48017">
    <property type="entry name" value="OS05G0424000 PROTEIN-RELATED"/>
    <property type="match status" value="1"/>
</dbReference>
<dbReference type="Proteomes" id="UP000195402">
    <property type="component" value="Unassembled WGS sequence"/>
</dbReference>
<evidence type="ECO:0000256" key="6">
    <source>
        <dbReference type="ARBA" id="ARBA00023136"/>
    </source>
</evidence>
<sequence length="138" mass="15682">MPYALASGGWLSLILLFIVASATFYTGLLITQRCVQAANSNIRTYPDIGEHAFGHKGRTIVSIFMCLELYLVATGFLILEGDNCWKNCRNSKENLNDSRTPRHDTMESNRRICEFECARFDHNSRTIFLISDNAKKKL</sequence>
<comment type="caution">
    <text evidence="9">The sequence shown here is derived from an EMBL/GenBank/DDBJ whole genome shotgun (WGS) entry which is preliminary data.</text>
</comment>
<evidence type="ECO:0000313" key="10">
    <source>
        <dbReference type="Proteomes" id="UP000195402"/>
    </source>
</evidence>
<dbReference type="InParanoid" id="A0A200PQ94"/>
<protein>
    <submittedName>
        <fullName evidence="9">Amino acid transporter</fullName>
    </submittedName>
</protein>
<comment type="subcellular location">
    <subcellularLocation>
        <location evidence="1">Membrane</location>
    </subcellularLocation>
</comment>
<keyword evidence="4" id="KW-0029">Amino-acid transport</keyword>
<evidence type="ECO:0000256" key="2">
    <source>
        <dbReference type="ARBA" id="ARBA00022448"/>
    </source>
</evidence>
<evidence type="ECO:0000256" key="1">
    <source>
        <dbReference type="ARBA" id="ARBA00004370"/>
    </source>
</evidence>
<keyword evidence="3 7" id="KW-0812">Transmembrane</keyword>
<dbReference type="InterPro" id="IPR013057">
    <property type="entry name" value="AA_transpt_TM"/>
</dbReference>
<dbReference type="Pfam" id="PF01490">
    <property type="entry name" value="Aa_trans"/>
    <property type="match status" value="1"/>
</dbReference>
<feature type="transmembrane region" description="Helical" evidence="7">
    <location>
        <begin position="61"/>
        <end position="79"/>
    </location>
</feature>
<dbReference type="AlphaFoldDB" id="A0A200PQ94"/>
<evidence type="ECO:0000256" key="3">
    <source>
        <dbReference type="ARBA" id="ARBA00022692"/>
    </source>
</evidence>
<keyword evidence="10" id="KW-1185">Reference proteome</keyword>
<reference evidence="9 10" key="1">
    <citation type="journal article" date="2017" name="Mol. Plant">
        <title>The Genome of Medicinal Plant Macleaya cordata Provides New Insights into Benzylisoquinoline Alkaloids Metabolism.</title>
        <authorList>
            <person name="Liu X."/>
            <person name="Liu Y."/>
            <person name="Huang P."/>
            <person name="Ma Y."/>
            <person name="Qing Z."/>
            <person name="Tang Q."/>
            <person name="Cao H."/>
            <person name="Cheng P."/>
            <person name="Zheng Y."/>
            <person name="Yuan Z."/>
            <person name="Zhou Y."/>
            <person name="Liu J."/>
            <person name="Tang Z."/>
            <person name="Zhuo Y."/>
            <person name="Zhang Y."/>
            <person name="Yu L."/>
            <person name="Huang J."/>
            <person name="Yang P."/>
            <person name="Peng Q."/>
            <person name="Zhang J."/>
            <person name="Jiang W."/>
            <person name="Zhang Z."/>
            <person name="Lin K."/>
            <person name="Ro D.K."/>
            <person name="Chen X."/>
            <person name="Xiong X."/>
            <person name="Shang Y."/>
            <person name="Huang S."/>
            <person name="Zeng J."/>
        </authorList>
    </citation>
    <scope>NUCLEOTIDE SEQUENCE [LARGE SCALE GENOMIC DNA]</scope>
    <source>
        <strain evidence="10">cv. BLH2017</strain>
        <tissue evidence="9">Root</tissue>
    </source>
</reference>
<dbReference type="EMBL" id="MVGT01004338">
    <property type="protein sequence ID" value="OVA00380.1"/>
    <property type="molecule type" value="Genomic_DNA"/>
</dbReference>
<organism evidence="9 10">
    <name type="scientific">Macleaya cordata</name>
    <name type="common">Five-seeded plume-poppy</name>
    <name type="synonym">Bocconia cordata</name>
    <dbReference type="NCBI Taxonomy" id="56857"/>
    <lineage>
        <taxon>Eukaryota</taxon>
        <taxon>Viridiplantae</taxon>
        <taxon>Streptophyta</taxon>
        <taxon>Embryophyta</taxon>
        <taxon>Tracheophyta</taxon>
        <taxon>Spermatophyta</taxon>
        <taxon>Magnoliopsida</taxon>
        <taxon>Ranunculales</taxon>
        <taxon>Papaveraceae</taxon>
        <taxon>Papaveroideae</taxon>
        <taxon>Macleaya</taxon>
    </lineage>
</organism>
<evidence type="ECO:0000259" key="8">
    <source>
        <dbReference type="Pfam" id="PF01490"/>
    </source>
</evidence>
<evidence type="ECO:0000256" key="4">
    <source>
        <dbReference type="ARBA" id="ARBA00022970"/>
    </source>
</evidence>
<feature type="domain" description="Amino acid transporter transmembrane" evidence="8">
    <location>
        <begin position="1"/>
        <end position="84"/>
    </location>
</feature>
<keyword evidence="5 7" id="KW-1133">Transmembrane helix</keyword>
<dbReference type="OrthoDB" id="655540at2759"/>
<keyword evidence="6 7" id="KW-0472">Membrane</keyword>
<name>A0A200PQ94_MACCD</name>
<accession>A0A200PQ94</accession>
<keyword evidence="2" id="KW-0813">Transport</keyword>
<evidence type="ECO:0000256" key="7">
    <source>
        <dbReference type="SAM" id="Phobius"/>
    </source>
</evidence>